<dbReference type="InterPro" id="IPR010865">
    <property type="entry name" value="DUF1499"/>
</dbReference>
<protein>
    <submittedName>
        <fullName evidence="2">DUF1499 domain-containing protein</fullName>
    </submittedName>
</protein>
<dbReference type="RefSeq" id="WP_044176312.1">
    <property type="nucleotide sequence ID" value="NZ_AP018045.1"/>
</dbReference>
<gene>
    <name evidence="2" type="ORF">IC627_11465</name>
    <name evidence="1" type="ORF">PDPUS_1_00854</name>
</gene>
<dbReference type="Proteomes" id="UP000516656">
    <property type="component" value="Chromosome 1"/>
</dbReference>
<evidence type="ECO:0000313" key="1">
    <source>
        <dbReference type="EMBL" id="BAX52228.1"/>
    </source>
</evidence>
<dbReference type="PANTHER" id="PTHR34801">
    <property type="entry name" value="EXPRESSED PROTEIN"/>
    <property type="match status" value="1"/>
</dbReference>
<name>A0A1Q9H6H8_PHODP</name>
<reference evidence="2 4" key="3">
    <citation type="submission" date="2020-09" db="EMBL/GenBank/DDBJ databases">
        <title>Complete, closed and curated genome sequences of Photobacterium damselae subsp. piscicida isolates from Australia indicate localised evolution and additional plasmid-borne pathogenicity mechanisms.</title>
        <authorList>
            <person name="Baseggio L."/>
            <person name="Silayeva O."/>
            <person name="Buller N."/>
            <person name="Landos M."/>
            <person name="Engelstaedter J."/>
            <person name="Barnes A.C."/>
        </authorList>
    </citation>
    <scope>NUCLEOTIDE SEQUENCE [LARGE SCALE GENOMIC DNA]</scope>
    <source>
        <strain evidence="2 4">AS-16-0540-1</strain>
    </source>
</reference>
<evidence type="ECO:0000313" key="3">
    <source>
        <dbReference type="Proteomes" id="UP000218676"/>
    </source>
</evidence>
<proteinExistence type="predicted"/>
<reference evidence="1" key="1">
    <citation type="journal article" date="2017" name="Genome Announc.">
        <title>Whole-Genome Sequence of Photobacterium damselae subsp. piscicida Strain 91-197, Isolated from Hybrid Striped Bass (Morone sp.) in the United States.</title>
        <authorList>
            <person name="Teru Y."/>
            <person name="Hikima J."/>
            <person name="Kono T."/>
            <person name="Sakai M."/>
            <person name="Takano T."/>
            <person name="Hawke J.P."/>
            <person name="Takeyama H."/>
            <person name="Aoki T."/>
        </authorList>
    </citation>
    <scope>NUCLEOTIDE SEQUENCE</scope>
    <source>
        <strain evidence="1">91-197</strain>
    </source>
</reference>
<dbReference type="AlphaFoldDB" id="A0A1Q9H6H8"/>
<reference evidence="3" key="2">
    <citation type="submission" date="2017-05" db="EMBL/GenBank/DDBJ databases">
        <title>Whole genome sequence of fish pathogenic bacteria, Photobacterium damselae subsp. piscicida, strain 91-197, isolated from hybrid striped bass (Morone sp.) in USA.</title>
        <authorList>
            <person name="Teru Y."/>
            <person name="Hikima J."/>
            <person name="Kono T."/>
            <person name="Sakai M."/>
            <person name="Takano T."/>
            <person name="Hawke J.P."/>
            <person name="Takeyama H."/>
            <person name="Aoki T."/>
        </authorList>
    </citation>
    <scope>NUCLEOTIDE SEQUENCE [LARGE SCALE GENOMIC DNA]</scope>
    <source>
        <strain evidence="3">91-197</strain>
    </source>
</reference>
<dbReference type="PROSITE" id="PS51257">
    <property type="entry name" value="PROKAR_LIPOPROTEIN"/>
    <property type="match status" value="1"/>
</dbReference>
<dbReference type="Proteomes" id="UP000218676">
    <property type="component" value="Chromosome 1"/>
</dbReference>
<sequence length="148" mass="16913">MKTWIISTMALLSLSGCAEPDNHLYSDQINYPCNDKPNCVSSIDKRPEHHVTPLLLTAQGLSNWQSIKAIALTLPGSKLIKETPNYLHITCSSQFFGFIDDLEIQQKNDHLDVRSASRVGYFDFNVNRNRIELLEQKLLKQDYIYPSD</sequence>
<dbReference type="PIRSF" id="PIRSF026426">
    <property type="entry name" value="DUF1499"/>
    <property type="match status" value="1"/>
</dbReference>
<evidence type="ECO:0000313" key="2">
    <source>
        <dbReference type="EMBL" id="QOD55891.1"/>
    </source>
</evidence>
<dbReference type="PANTHER" id="PTHR34801:SF6">
    <property type="entry name" value="SLL1620 PROTEIN"/>
    <property type="match status" value="1"/>
</dbReference>
<organism evidence="1 3">
    <name type="scientific">Photobacterium damsela subsp. piscicida</name>
    <name type="common">Pasteurella piscicida</name>
    <dbReference type="NCBI Taxonomy" id="38294"/>
    <lineage>
        <taxon>Bacteria</taxon>
        <taxon>Pseudomonadati</taxon>
        <taxon>Pseudomonadota</taxon>
        <taxon>Gammaproteobacteria</taxon>
        <taxon>Vibrionales</taxon>
        <taxon>Vibrionaceae</taxon>
        <taxon>Photobacterium</taxon>
    </lineage>
</organism>
<accession>A0A1Q9H6H8</accession>
<dbReference type="EMBL" id="CP061854">
    <property type="protein sequence ID" value="QOD55891.1"/>
    <property type="molecule type" value="Genomic_DNA"/>
</dbReference>
<dbReference type="EMBL" id="AP018045">
    <property type="protein sequence ID" value="BAX52228.1"/>
    <property type="molecule type" value="Genomic_DNA"/>
</dbReference>
<evidence type="ECO:0000313" key="4">
    <source>
        <dbReference type="Proteomes" id="UP000516656"/>
    </source>
</evidence>
<dbReference type="Pfam" id="PF07386">
    <property type="entry name" value="DUF1499"/>
    <property type="match status" value="1"/>
</dbReference>